<dbReference type="InterPro" id="IPR027417">
    <property type="entry name" value="P-loop_NTPase"/>
</dbReference>
<comment type="cofactor">
    <cofactor evidence="1">
        <name>Mg(2+)</name>
        <dbReference type="ChEBI" id="CHEBI:18420"/>
    </cofactor>
</comment>
<dbReference type="Gene3D" id="3.80.10.10">
    <property type="entry name" value="Ribonuclease Inhibitor"/>
    <property type="match status" value="3"/>
</dbReference>
<dbReference type="SUPFAM" id="SSF52058">
    <property type="entry name" value="L domain-like"/>
    <property type="match status" value="1"/>
</dbReference>
<dbReference type="STRING" id="7574.A0A1S3HAP4"/>
<feature type="region of interest" description="Disordered" evidence="15">
    <location>
        <begin position="347"/>
        <end position="367"/>
    </location>
</feature>
<organism evidence="17 18">
    <name type="scientific">Lingula anatina</name>
    <name type="common">Brachiopod</name>
    <name type="synonym">Lingula unguis</name>
    <dbReference type="NCBI Taxonomy" id="7574"/>
    <lineage>
        <taxon>Eukaryota</taxon>
        <taxon>Metazoa</taxon>
        <taxon>Spiralia</taxon>
        <taxon>Lophotrochozoa</taxon>
        <taxon>Brachiopoda</taxon>
        <taxon>Linguliformea</taxon>
        <taxon>Lingulata</taxon>
        <taxon>Lingulida</taxon>
        <taxon>Linguloidea</taxon>
        <taxon>Lingulidae</taxon>
        <taxon>Lingula</taxon>
    </lineage>
</organism>
<keyword evidence="17" id="KW-1185">Reference proteome</keyword>
<evidence type="ECO:0000256" key="4">
    <source>
        <dbReference type="ARBA" id="ARBA00022614"/>
    </source>
</evidence>
<dbReference type="PRINTS" id="PR00449">
    <property type="entry name" value="RASTRNSFRMNG"/>
</dbReference>
<dbReference type="PROSITE" id="PS51450">
    <property type="entry name" value="LRR"/>
    <property type="match status" value="4"/>
</dbReference>
<keyword evidence="3" id="KW-0723">Serine/threonine-protein kinase</keyword>
<comment type="catalytic activity">
    <reaction evidence="12">
        <text>L-threonyl-[protein] + ATP = O-phospho-L-threonyl-[protein] + ADP + H(+)</text>
        <dbReference type="Rhea" id="RHEA:46608"/>
        <dbReference type="Rhea" id="RHEA-COMP:11060"/>
        <dbReference type="Rhea" id="RHEA-COMP:11605"/>
        <dbReference type="ChEBI" id="CHEBI:15378"/>
        <dbReference type="ChEBI" id="CHEBI:30013"/>
        <dbReference type="ChEBI" id="CHEBI:30616"/>
        <dbReference type="ChEBI" id="CHEBI:61977"/>
        <dbReference type="ChEBI" id="CHEBI:456216"/>
        <dbReference type="EC" id="2.7.11.1"/>
    </reaction>
</comment>
<evidence type="ECO:0000256" key="2">
    <source>
        <dbReference type="ARBA" id="ARBA00012513"/>
    </source>
</evidence>
<keyword evidence="6" id="KW-0677">Repeat</keyword>
<dbReference type="SMART" id="SM00248">
    <property type="entry name" value="ANK"/>
    <property type="match status" value="9"/>
</dbReference>
<dbReference type="EC" id="2.7.11.1" evidence="2"/>
<dbReference type="GO" id="GO:0004674">
    <property type="term" value="F:protein serine/threonine kinase activity"/>
    <property type="evidence" value="ECO:0007669"/>
    <property type="project" value="UniProtKB-KW"/>
</dbReference>
<dbReference type="SMART" id="SM00364">
    <property type="entry name" value="LRR_BAC"/>
    <property type="match status" value="8"/>
</dbReference>
<dbReference type="PROSITE" id="PS51424">
    <property type="entry name" value="ROC"/>
    <property type="match status" value="1"/>
</dbReference>
<evidence type="ECO:0000256" key="5">
    <source>
        <dbReference type="ARBA" id="ARBA00022679"/>
    </source>
</evidence>
<evidence type="ECO:0000256" key="12">
    <source>
        <dbReference type="ARBA" id="ARBA00047899"/>
    </source>
</evidence>
<dbReference type="CDD" id="cd17917">
    <property type="entry name" value="DEXHc_RHA-like"/>
    <property type="match status" value="1"/>
</dbReference>
<dbReference type="GeneID" id="106153652"/>
<keyword evidence="9" id="KW-0067">ATP-binding</keyword>
<dbReference type="Gene3D" id="3.40.50.300">
    <property type="entry name" value="P-loop containing nucleotide triphosphate hydrolases"/>
    <property type="match status" value="2"/>
</dbReference>
<dbReference type="InterPro" id="IPR001611">
    <property type="entry name" value="Leu-rich_rpt"/>
</dbReference>
<feature type="region of interest" description="Disordered" evidence="15">
    <location>
        <begin position="1446"/>
        <end position="1476"/>
    </location>
</feature>
<dbReference type="InterPro" id="IPR057263">
    <property type="entry name" value="COR-B"/>
</dbReference>
<reference evidence="18" key="1">
    <citation type="submission" date="2025-08" db="UniProtKB">
        <authorList>
            <consortium name="RefSeq"/>
        </authorList>
    </citation>
    <scope>IDENTIFICATION</scope>
    <source>
        <tissue evidence="18">Gonads</tissue>
    </source>
</reference>
<feature type="repeat" description="ANK" evidence="14">
    <location>
        <begin position="50"/>
        <end position="82"/>
    </location>
</feature>
<accession>A0A1S3HAP4</accession>
<dbReference type="GO" id="GO:0009966">
    <property type="term" value="P:regulation of signal transduction"/>
    <property type="evidence" value="ECO:0007669"/>
    <property type="project" value="UniProtKB-ARBA"/>
</dbReference>
<dbReference type="Proteomes" id="UP000085678">
    <property type="component" value="Unplaced"/>
</dbReference>
<dbReference type="PANTHER" id="PTHR24198">
    <property type="entry name" value="ANKYRIN REPEAT AND PROTEIN KINASE DOMAIN-CONTAINING PROTEIN"/>
    <property type="match status" value="1"/>
</dbReference>
<proteinExistence type="predicted"/>
<dbReference type="PROSITE" id="PS50088">
    <property type="entry name" value="ANK_REPEAT"/>
    <property type="match status" value="4"/>
</dbReference>
<feature type="repeat" description="ANK" evidence="14">
    <location>
        <begin position="190"/>
        <end position="222"/>
    </location>
</feature>
<dbReference type="Gene3D" id="1.25.40.20">
    <property type="entry name" value="Ankyrin repeat-containing domain"/>
    <property type="match status" value="3"/>
</dbReference>
<evidence type="ECO:0000256" key="3">
    <source>
        <dbReference type="ARBA" id="ARBA00022527"/>
    </source>
</evidence>
<evidence type="ECO:0000313" key="17">
    <source>
        <dbReference type="Proteomes" id="UP000085678"/>
    </source>
</evidence>
<feature type="repeat" description="ANK" evidence="14">
    <location>
        <begin position="86"/>
        <end position="118"/>
    </location>
</feature>
<dbReference type="SMART" id="SM00369">
    <property type="entry name" value="LRR_TYP"/>
    <property type="match status" value="8"/>
</dbReference>
<keyword evidence="7" id="KW-0547">Nucleotide-binding</keyword>
<dbReference type="Gene3D" id="1.10.10.10">
    <property type="entry name" value="Winged helix-like DNA-binding domain superfamily/Winged helix DNA-binding domain"/>
    <property type="match status" value="1"/>
</dbReference>
<evidence type="ECO:0000256" key="13">
    <source>
        <dbReference type="ARBA" id="ARBA00048679"/>
    </source>
</evidence>
<feature type="region of interest" description="Disordered" evidence="15">
    <location>
        <begin position="1828"/>
        <end position="1872"/>
    </location>
</feature>
<dbReference type="OrthoDB" id="10252328at2759"/>
<dbReference type="InterPro" id="IPR020859">
    <property type="entry name" value="ROC"/>
</dbReference>
<evidence type="ECO:0000256" key="10">
    <source>
        <dbReference type="ARBA" id="ARBA00023043"/>
    </source>
</evidence>
<dbReference type="Gene3D" id="3.30.70.1390">
    <property type="entry name" value="ROC domain from the Parkinson's disease-associated leucine-rich repeat kinase 2"/>
    <property type="match status" value="1"/>
</dbReference>
<dbReference type="InterPro" id="IPR032675">
    <property type="entry name" value="LRR_dom_sf"/>
</dbReference>
<feature type="domain" description="Roc" evidence="16">
    <location>
        <begin position="998"/>
        <end position="1214"/>
    </location>
</feature>
<dbReference type="InterPro" id="IPR036388">
    <property type="entry name" value="WH-like_DNA-bd_sf"/>
</dbReference>
<comment type="catalytic activity">
    <reaction evidence="13">
        <text>L-seryl-[protein] + ATP = O-phospho-L-seryl-[protein] + ADP + H(+)</text>
        <dbReference type="Rhea" id="RHEA:17989"/>
        <dbReference type="Rhea" id="RHEA-COMP:9863"/>
        <dbReference type="Rhea" id="RHEA-COMP:11604"/>
        <dbReference type="ChEBI" id="CHEBI:15378"/>
        <dbReference type="ChEBI" id="CHEBI:29999"/>
        <dbReference type="ChEBI" id="CHEBI:30616"/>
        <dbReference type="ChEBI" id="CHEBI:83421"/>
        <dbReference type="ChEBI" id="CHEBI:456216"/>
        <dbReference type="EC" id="2.7.11.1"/>
    </reaction>
</comment>
<dbReference type="InterPro" id="IPR002110">
    <property type="entry name" value="Ankyrin_rpt"/>
</dbReference>
<evidence type="ECO:0000256" key="9">
    <source>
        <dbReference type="ARBA" id="ARBA00022840"/>
    </source>
</evidence>
<keyword evidence="8 18" id="KW-0418">Kinase</keyword>
<evidence type="ECO:0000256" key="14">
    <source>
        <dbReference type="PROSITE-ProRule" id="PRU00023"/>
    </source>
</evidence>
<evidence type="ECO:0000256" key="11">
    <source>
        <dbReference type="ARBA" id="ARBA00023134"/>
    </source>
</evidence>
<name>A0A1S3HAP4_LINAN</name>
<dbReference type="KEGG" id="lak:106153652"/>
<evidence type="ECO:0000256" key="7">
    <source>
        <dbReference type="ARBA" id="ARBA00022741"/>
    </source>
</evidence>
<dbReference type="SUPFAM" id="SSF48403">
    <property type="entry name" value="Ankyrin repeat"/>
    <property type="match status" value="2"/>
</dbReference>
<dbReference type="PANTHER" id="PTHR24198:SF169">
    <property type="entry name" value="NON-SPECIFIC SERINE_THREONINE PROTEIN KINASE"/>
    <property type="match status" value="1"/>
</dbReference>
<dbReference type="GO" id="GO:0005524">
    <property type="term" value="F:ATP binding"/>
    <property type="evidence" value="ECO:0007669"/>
    <property type="project" value="UniProtKB-KW"/>
</dbReference>
<keyword evidence="5" id="KW-0808">Transferase</keyword>
<protein>
    <recommendedName>
        <fullName evidence="2">non-specific serine/threonine protein kinase</fullName>
        <ecNumber evidence="2">2.7.11.1</ecNumber>
    </recommendedName>
</protein>
<dbReference type="Pfam" id="PF12796">
    <property type="entry name" value="Ank_2"/>
    <property type="match status" value="4"/>
</dbReference>
<dbReference type="SUPFAM" id="SSF52540">
    <property type="entry name" value="P-loop containing nucleoside triphosphate hydrolases"/>
    <property type="match status" value="2"/>
</dbReference>
<evidence type="ECO:0000313" key="18">
    <source>
        <dbReference type="RefSeq" id="XP_013383107.1"/>
    </source>
</evidence>
<evidence type="ECO:0000259" key="16">
    <source>
        <dbReference type="PROSITE" id="PS51424"/>
    </source>
</evidence>
<dbReference type="InterPro" id="IPR003591">
    <property type="entry name" value="Leu-rich_rpt_typical-subtyp"/>
</dbReference>
<feature type="compositionally biased region" description="Basic and acidic residues" evidence="15">
    <location>
        <begin position="1448"/>
        <end position="1475"/>
    </location>
</feature>
<evidence type="ECO:0000256" key="1">
    <source>
        <dbReference type="ARBA" id="ARBA00001946"/>
    </source>
</evidence>
<evidence type="ECO:0000256" key="15">
    <source>
        <dbReference type="SAM" id="MobiDB-lite"/>
    </source>
</evidence>
<feature type="compositionally biased region" description="Polar residues" evidence="15">
    <location>
        <begin position="1859"/>
        <end position="1869"/>
    </location>
</feature>
<evidence type="ECO:0000256" key="6">
    <source>
        <dbReference type="ARBA" id="ARBA00022737"/>
    </source>
</evidence>
<dbReference type="Pfam" id="PF16095">
    <property type="entry name" value="COR-A"/>
    <property type="match status" value="1"/>
</dbReference>
<dbReference type="Pfam" id="PF13855">
    <property type="entry name" value="LRR_8"/>
    <property type="match status" value="2"/>
</dbReference>
<dbReference type="InParanoid" id="A0A1S3HAP4"/>
<dbReference type="RefSeq" id="XP_013383107.1">
    <property type="nucleotide sequence ID" value="XM_013527653.1"/>
</dbReference>
<evidence type="ECO:0000256" key="8">
    <source>
        <dbReference type="ARBA" id="ARBA00022777"/>
    </source>
</evidence>
<keyword evidence="11" id="KW-0342">GTP-binding</keyword>
<keyword evidence="10 14" id="KW-0040">ANK repeat</keyword>
<gene>
    <name evidence="18" type="primary">LOC106153652</name>
</gene>
<dbReference type="Pfam" id="PF08477">
    <property type="entry name" value="Roc"/>
    <property type="match status" value="1"/>
</dbReference>
<dbReference type="Pfam" id="PF25497">
    <property type="entry name" value="COR-B"/>
    <property type="match status" value="1"/>
</dbReference>
<keyword evidence="4" id="KW-0433">Leucine-rich repeat</keyword>
<feature type="repeat" description="ANK" evidence="14">
    <location>
        <begin position="387"/>
        <end position="419"/>
    </location>
</feature>
<sequence length="2305" mass="259711">MMANNQGDGTPDFDSPGRMLSQAAIYDNSDLMNCLLQGEEAQHINIQDNFGRTALHTAVTNNSFNCFKILIERGADPNIACSEKFGCMTPLHQAALDGKTDFLRILLEHGADIEKEDASGDTPLSLAHVNNNTECIQLLNLEAERRRERKQEEFQTLLKYCQDGDVNKTNEILNKLGENLKSFQRFSTPDSHTLLYSACMSGNPQMVELMLSHGAEAELDPVARATPLHAACQIGSRDIAKLLLEHFPSLVGVPSSDGSLPIHKASEVGSATLVSLLLHFNYPEDCLVEMEAGDKVYKAAFNINANDLQQQTPLYVATNNKHFKTVQKLLKYRVKYYTRTRSDSSGIFGSDGTMREEDLTGSQEGAGDDETVEEEFCPVILDIFNKNGECALHCAVRNGSYDIISLLLAAGADINIQTKNDEKLTALILASENVNIRVLDLLLKHGAQDFDNKALFSNIISNQDKMVSALLKHRSHPDTEYHVNKLAAMQFVCKEDSDLLYYRSMDSQSSVSIPNVSVAIDWHDLEIIREIKETWLLSTSYFHNPRLTFTQKQVALFAISRIDVSKNDLDSLPPVIFQLQSLRILNVSHNRLSKLVSTIVSKPLQEPWQCPHLCEIHLHNNNLVELPVQLFSLPELTKLDVAYNNLENLPVEIWSAPKLSELNLAHNKLKSLPRKVPEDMSSSTYVESFAVDAGHQMDVDISETTAPEEENGEKKWYKEIHVNHSNLWSTTVHFDDIEDITDSRSRKNSQLRDLNLSGNLFAKCPEVLPCLAPALQKLNLSRNQIREMAPPGQFPATLRWLDMSNNHIAKIQEKEETTPMSDMSECYSRPGQSLGISKNRARAASTVSTISNSNYCIHQRHDKLDSLKTLILAGNFISKVTLVAEKEENQEADSEGQPTSQEAPKVRYIPKFPNLSQLDLSSNKIIDVPKSLSSMMQLTALNLRHNSIRELPPQLGRLKKLWNLDLKENVLVGPLQVMVEQKIRTADIIGFLGSILDDAKPYARMKLMFVGTEKIGKTTLLNCLRNEVRPVFAAKEPPPKHWSTRVSRTGVTSMYKDAKGEFVATVGVDIGDLTIDRNGKKVSFKTWDFGGQKEYYATHQYFLTRRSLYLVLWKITDGEKGVSEIKRWLINIQARAPGAPVIIIGTHLDELKSRRFPHNFLPDLTRLIDNQFVNICEPEKSGLPQVKARIEVSCKKRDSIKKLVDLIHEKVFELADAGSRSNKLLEQKIPAKYLELEDVVRALAEERERQDKDPVLHADQYKTLVMLKMEEMFKHSFRDLQELNQATHFLHDNGVLLHYNDVSLRDMYFLDPQWLCDMLAHVVTVREINSLAKFGVMQTDDLQILFRNSAFRPEDIKEYIIGLLNKFEVALLWDDKHLLIPSLLPTEEELKNDICDVKIPMRLPITENRKSTLIPTKKPTDRRSSLVPPVLPREIYAGKSTFYAPSGDENRAEMNPKFEQKTDQQETEPVMERKSSTGMLTPSSILTYTSSPTSSLRRLYLMTYFPSGFWPRLITRLLGDRSLYNIVCDMYKIPDVLRSDPAVNNLKGHAEWSCWQTGLELHLVTTLLRVKEVDAEKPFTLCDYRKCFLKWESENNMWKDLNVTSMSILEIFLPNDVIVVKTESDSYDLPCNPKAAAKMLSKIVDHIDMLLEDWYPDLGVRFVHTSEGTYLVTRIVPCPLCVMDQAQQQASSTEHGQFLWSMVGLTRPMGTKPLEPEAVVTDEVNVPLGQQKQSQEGVIYCYMAEHLTQLIQHSKPIKCPSHDVLVSMDAAVQDKVAHIAPDLVSDMLYVSVVTVWVLRNGNVICICLSSGSVDLDIHMKISPSGMEAVKSSAISSSSQKTPSPEDTQPDREALPSVTGDGSDTDQITGISPHLDEARKVISEKGNLKNSDEPTTSAEVPLSELTTPLCEARDVHLMKMNEAIMSLVTKFEDIGKAMEYMKDYRAMIYDTKRQCFILRLVCPSVHSLDQLWQSYRRGELQAAVEESFVGMKTLEDLGLSRSDINLWVEMDEDDYNESMIYEDLKMTVRKGPYGSAEQTIYSIRQALMAAFTLRKEDILIKWWDYGSPGYWAVICYGIQPHHVGHIEDNIQDLPKDDLRELGVMTINIGSQTLRLTGEDVPQELGAWNVEKGDIGSEYSASESGYHTGSRLTTELDADSTCIGDYEADEGVNFYLEQPRQDSLPITSHREQIVSQIQDNVVTFITGETGSGKSTQVPQYILADCVKRRMKKVRILVAEPRQLAAVTLAERVSKEQGDPNVGCTVGYSAGDKREISKDTKITFVTTGALLEPLIPCFFSVKHAESDN</sequence>
<dbReference type="PROSITE" id="PS50297">
    <property type="entry name" value="ANK_REP_REGION"/>
    <property type="match status" value="4"/>
</dbReference>
<dbReference type="InterPro" id="IPR032171">
    <property type="entry name" value="COR-A"/>
</dbReference>
<dbReference type="InterPro" id="IPR036770">
    <property type="entry name" value="Ankyrin_rpt-contain_sf"/>
</dbReference>